<organism evidence="2 3">
    <name type="scientific">Ramularia collo-cygni</name>
    <dbReference type="NCBI Taxonomy" id="112498"/>
    <lineage>
        <taxon>Eukaryota</taxon>
        <taxon>Fungi</taxon>
        <taxon>Dikarya</taxon>
        <taxon>Ascomycota</taxon>
        <taxon>Pezizomycotina</taxon>
        <taxon>Dothideomycetes</taxon>
        <taxon>Dothideomycetidae</taxon>
        <taxon>Mycosphaerellales</taxon>
        <taxon>Mycosphaerellaceae</taxon>
        <taxon>Ramularia</taxon>
    </lineage>
</organism>
<dbReference type="EMBL" id="FJUY01000024">
    <property type="protein sequence ID" value="CZT25060.1"/>
    <property type="molecule type" value="Genomic_DNA"/>
</dbReference>
<dbReference type="GeneID" id="35605826"/>
<evidence type="ECO:0000313" key="3">
    <source>
        <dbReference type="Proteomes" id="UP000225277"/>
    </source>
</evidence>
<keyword evidence="3" id="KW-1185">Reference proteome</keyword>
<dbReference type="AlphaFoldDB" id="A0A2D3VDA4"/>
<dbReference type="Proteomes" id="UP000225277">
    <property type="component" value="Unassembled WGS sequence"/>
</dbReference>
<proteinExistence type="predicted"/>
<evidence type="ECO:0000256" key="1">
    <source>
        <dbReference type="SAM" id="MobiDB-lite"/>
    </source>
</evidence>
<sequence length="213" mass="24507">MLRRGGVDQARAKLRQEEAINTGESELKQRNAKRPRTEISNYQGVLNDIPGASLEELRNIKQRYLMYSGEVLDPDVDVWIPDNPSSSCLGLTRSTISERRKSYWEAQCYFRGLPTQGHLIILQGRLRDRAEVVERSIAEKIDMCERVLDAEWLLEHPRTRFNVRAVRKARKIMLYPEENAIARGWLSSRDIRPATLARLRPRQASFAESDGGT</sequence>
<accession>A0A2D3VDA4</accession>
<evidence type="ECO:0000313" key="2">
    <source>
        <dbReference type="EMBL" id="CZT25060.1"/>
    </source>
</evidence>
<dbReference type="RefSeq" id="XP_023631783.1">
    <property type="nucleotide sequence ID" value="XM_023776015.1"/>
</dbReference>
<reference evidence="2 3" key="1">
    <citation type="submission" date="2016-03" db="EMBL/GenBank/DDBJ databases">
        <authorList>
            <person name="Ploux O."/>
        </authorList>
    </citation>
    <scope>NUCLEOTIDE SEQUENCE [LARGE SCALE GENOMIC DNA]</scope>
    <source>
        <strain evidence="2 3">URUG2</strain>
    </source>
</reference>
<feature type="region of interest" description="Disordered" evidence="1">
    <location>
        <begin position="1"/>
        <end position="36"/>
    </location>
</feature>
<protein>
    <submittedName>
        <fullName evidence="2">Uncharacterized protein</fullName>
    </submittedName>
</protein>
<name>A0A2D3VDA4_9PEZI</name>
<gene>
    <name evidence="2" type="ORF">RCC_10788</name>
</gene>